<evidence type="ECO:0000313" key="4">
    <source>
        <dbReference type="Proteomes" id="UP000054997"/>
    </source>
</evidence>
<feature type="transmembrane region" description="Helical" evidence="1">
    <location>
        <begin position="33"/>
        <end position="51"/>
    </location>
</feature>
<feature type="domain" description="Integrase catalytic" evidence="2">
    <location>
        <begin position="45"/>
        <end position="70"/>
    </location>
</feature>
<dbReference type="InterPro" id="IPR001584">
    <property type="entry name" value="Integrase_cat-core"/>
</dbReference>
<dbReference type="Proteomes" id="UP000054997">
    <property type="component" value="Unassembled WGS sequence"/>
</dbReference>
<proteinExistence type="predicted"/>
<dbReference type="STRING" id="45068.Llon_1650"/>
<keyword evidence="4" id="KW-1185">Reference proteome</keyword>
<gene>
    <name evidence="3" type="ORF">Llon_1650</name>
</gene>
<name>A0A0W0VJY6_9GAMM</name>
<dbReference type="Pfam" id="PF13683">
    <property type="entry name" value="rve_3"/>
    <property type="match status" value="1"/>
</dbReference>
<dbReference type="GO" id="GO:0015074">
    <property type="term" value="P:DNA integration"/>
    <property type="evidence" value="ECO:0007669"/>
    <property type="project" value="InterPro"/>
</dbReference>
<organism evidence="3 4">
    <name type="scientific">Legionella londiniensis</name>
    <dbReference type="NCBI Taxonomy" id="45068"/>
    <lineage>
        <taxon>Bacteria</taxon>
        <taxon>Pseudomonadati</taxon>
        <taxon>Pseudomonadota</taxon>
        <taxon>Gammaproteobacteria</taxon>
        <taxon>Legionellales</taxon>
        <taxon>Legionellaceae</taxon>
        <taxon>Legionella</taxon>
    </lineage>
</organism>
<dbReference type="EMBL" id="LNYK01000025">
    <property type="protein sequence ID" value="KTD20408.1"/>
    <property type="molecule type" value="Genomic_DNA"/>
</dbReference>
<protein>
    <submittedName>
        <fullName evidence="3">Putative transposase</fullName>
    </submittedName>
</protein>
<keyword evidence="1" id="KW-0472">Membrane</keyword>
<dbReference type="AlphaFoldDB" id="A0A0W0VJY6"/>
<keyword evidence="1" id="KW-1133">Transmembrane helix</keyword>
<evidence type="ECO:0000313" key="3">
    <source>
        <dbReference type="EMBL" id="KTD20408.1"/>
    </source>
</evidence>
<feature type="non-terminal residue" evidence="3">
    <location>
        <position position="70"/>
    </location>
</feature>
<sequence length="70" mass="8383">MPREGKAKVLSEAEFKRLLIVAKNAQMPERNIALIYCSFGLGYFYLFRSLNEVRDITRNWMKEYNEERPH</sequence>
<evidence type="ECO:0000256" key="1">
    <source>
        <dbReference type="SAM" id="Phobius"/>
    </source>
</evidence>
<keyword evidence="1" id="KW-0812">Transmembrane</keyword>
<accession>A0A0W0VJY6</accession>
<comment type="caution">
    <text evidence="3">The sequence shown here is derived from an EMBL/GenBank/DDBJ whole genome shotgun (WGS) entry which is preliminary data.</text>
</comment>
<evidence type="ECO:0000259" key="2">
    <source>
        <dbReference type="Pfam" id="PF13683"/>
    </source>
</evidence>
<reference evidence="3 4" key="1">
    <citation type="submission" date="2015-11" db="EMBL/GenBank/DDBJ databases">
        <title>Genomic analysis of 38 Legionella species identifies large and diverse effector repertoires.</title>
        <authorList>
            <person name="Burstein D."/>
            <person name="Amaro F."/>
            <person name="Zusman T."/>
            <person name="Lifshitz Z."/>
            <person name="Cohen O."/>
            <person name="Gilbert J.A."/>
            <person name="Pupko T."/>
            <person name="Shuman H.A."/>
            <person name="Segal G."/>
        </authorList>
    </citation>
    <scope>NUCLEOTIDE SEQUENCE [LARGE SCALE GENOMIC DNA]</scope>
    <source>
        <strain evidence="3 4">ATCC 49505</strain>
    </source>
</reference>